<gene>
    <name evidence="1" type="ORF">LTRI10_LOCUS38242</name>
</gene>
<dbReference type="SUPFAM" id="SSF50692">
    <property type="entry name" value="ADC-like"/>
    <property type="match status" value="1"/>
</dbReference>
<protein>
    <recommendedName>
        <fullName evidence="3">Vesicle-fusing ATPase</fullName>
    </recommendedName>
</protein>
<proteinExistence type="predicted"/>
<sequence length="91" mass="9976">MAGRFGFGSSAPAKMRVTNTPSTDLALTNLAYCSATDLHNFAVPGTKLFMALIADRVVLNLSYPFALPRCCFISLISARRFDNPYLLLNEN</sequence>
<dbReference type="InterPro" id="IPR009010">
    <property type="entry name" value="Asp_de-COase-like_dom_sf"/>
</dbReference>
<keyword evidence="2" id="KW-1185">Reference proteome</keyword>
<dbReference type="Proteomes" id="UP001497516">
    <property type="component" value="Chromosome 6"/>
</dbReference>
<accession>A0AAV2FIA9</accession>
<dbReference type="EMBL" id="OZ034819">
    <property type="protein sequence ID" value="CAL1397980.1"/>
    <property type="molecule type" value="Genomic_DNA"/>
</dbReference>
<evidence type="ECO:0000313" key="1">
    <source>
        <dbReference type="EMBL" id="CAL1397980.1"/>
    </source>
</evidence>
<reference evidence="1 2" key="1">
    <citation type="submission" date="2024-04" db="EMBL/GenBank/DDBJ databases">
        <authorList>
            <person name="Fracassetti M."/>
        </authorList>
    </citation>
    <scope>NUCLEOTIDE SEQUENCE [LARGE SCALE GENOMIC DNA]</scope>
</reference>
<evidence type="ECO:0008006" key="3">
    <source>
        <dbReference type="Google" id="ProtNLM"/>
    </source>
</evidence>
<dbReference type="AlphaFoldDB" id="A0AAV2FIA9"/>
<evidence type="ECO:0000313" key="2">
    <source>
        <dbReference type="Proteomes" id="UP001497516"/>
    </source>
</evidence>
<name>A0AAV2FIA9_9ROSI</name>
<dbReference type="Gene3D" id="2.40.40.20">
    <property type="match status" value="1"/>
</dbReference>
<organism evidence="1 2">
    <name type="scientific">Linum trigynum</name>
    <dbReference type="NCBI Taxonomy" id="586398"/>
    <lineage>
        <taxon>Eukaryota</taxon>
        <taxon>Viridiplantae</taxon>
        <taxon>Streptophyta</taxon>
        <taxon>Embryophyta</taxon>
        <taxon>Tracheophyta</taxon>
        <taxon>Spermatophyta</taxon>
        <taxon>Magnoliopsida</taxon>
        <taxon>eudicotyledons</taxon>
        <taxon>Gunneridae</taxon>
        <taxon>Pentapetalae</taxon>
        <taxon>rosids</taxon>
        <taxon>fabids</taxon>
        <taxon>Malpighiales</taxon>
        <taxon>Linaceae</taxon>
        <taxon>Linum</taxon>
    </lineage>
</organism>